<evidence type="ECO:0000259" key="2">
    <source>
        <dbReference type="Pfam" id="PF01609"/>
    </source>
</evidence>
<dbReference type="GO" id="GO:0004803">
    <property type="term" value="F:transposase activity"/>
    <property type="evidence" value="ECO:0007669"/>
    <property type="project" value="InterPro"/>
</dbReference>
<gene>
    <name evidence="3" type="ORF">AVDCRST_MAG43-772</name>
</gene>
<sequence length="67" mass="7216">MADSTDRGTPGRKRHLIGDLHGIPLASLLTGGNRHDSIAFEELVDAVPPVTQPSGKRRKRPAKPHAD</sequence>
<dbReference type="GO" id="GO:0003677">
    <property type="term" value="F:DNA binding"/>
    <property type="evidence" value="ECO:0007669"/>
    <property type="project" value="InterPro"/>
</dbReference>
<dbReference type="AlphaFoldDB" id="A0A6J4UHG5"/>
<proteinExistence type="predicted"/>
<protein>
    <recommendedName>
        <fullName evidence="2">Transposase IS4-like domain-containing protein</fullName>
    </recommendedName>
</protein>
<accession>A0A6J4UHG5</accession>
<dbReference type="GO" id="GO:0006313">
    <property type="term" value="P:DNA transposition"/>
    <property type="evidence" value="ECO:0007669"/>
    <property type="project" value="InterPro"/>
</dbReference>
<organism evidence="3">
    <name type="scientific">uncultured Thermomicrobiales bacterium</name>
    <dbReference type="NCBI Taxonomy" id="1645740"/>
    <lineage>
        <taxon>Bacteria</taxon>
        <taxon>Pseudomonadati</taxon>
        <taxon>Thermomicrobiota</taxon>
        <taxon>Thermomicrobia</taxon>
        <taxon>Thermomicrobiales</taxon>
        <taxon>environmental samples</taxon>
    </lineage>
</organism>
<reference evidence="3" key="1">
    <citation type="submission" date="2020-02" db="EMBL/GenBank/DDBJ databases">
        <authorList>
            <person name="Meier V. D."/>
        </authorList>
    </citation>
    <scope>NUCLEOTIDE SEQUENCE</scope>
    <source>
        <strain evidence="3">AVDCRST_MAG43</strain>
    </source>
</reference>
<dbReference type="InterPro" id="IPR002559">
    <property type="entry name" value="Transposase_11"/>
</dbReference>
<name>A0A6J4UHG5_9BACT</name>
<feature type="region of interest" description="Disordered" evidence="1">
    <location>
        <begin position="47"/>
        <end position="67"/>
    </location>
</feature>
<dbReference type="EMBL" id="CADCWI010000040">
    <property type="protein sequence ID" value="CAA9547431.1"/>
    <property type="molecule type" value="Genomic_DNA"/>
</dbReference>
<dbReference type="Pfam" id="PF01609">
    <property type="entry name" value="DDE_Tnp_1"/>
    <property type="match status" value="1"/>
</dbReference>
<feature type="domain" description="Transposase IS4-like" evidence="2">
    <location>
        <begin position="5"/>
        <end position="50"/>
    </location>
</feature>
<feature type="compositionally biased region" description="Basic residues" evidence="1">
    <location>
        <begin position="55"/>
        <end position="67"/>
    </location>
</feature>
<evidence type="ECO:0000313" key="3">
    <source>
        <dbReference type="EMBL" id="CAA9547431.1"/>
    </source>
</evidence>
<evidence type="ECO:0000256" key="1">
    <source>
        <dbReference type="SAM" id="MobiDB-lite"/>
    </source>
</evidence>